<sequence>MDEDQEMERFGMDNDFEGGQWINGEFYYKKRREKPVQTKDDVLYGVFVDDSDDDDGYSSRKRKKDRDFGRTPDFTKPVNFISTGTVMPDQEIDKNVKEENIDIFEDDDYGNRSGLGLGFGNSASSSGLGVSANNSKKNENGVKVSDREGDDDDDDNFLPTSFGRKIKEQVQMREKERERSKLEKKSKGRERREIGVGDVGSFEKHTKGIGMKLMEKMGYKGGGLGKDAQGITAPIEARMRPKNMGMGFNDFKEAEAAKLPGLEKLEEKNTLLQQQQPKGRGNERLWSRQKVVKKEVYVTAEELLAQRQEQGFEVVQKVIDMRGPQVRVLTNLENLDAEEKARENDVPMPELQHNVRLIVDLAELDIQKIDRDLRNEKETALSLQKEKEKLENTVAEQKQQLDNMEKIVNILSQIEKENSSGTLTLDSLANYFSDLQRRFSHDYKLCNLSCIACSFALPLFIRMFQGWDPLRNPSHKLEVVSMWKSVLQSEDNHDIWDVSTPYTQLISEVVLPAVRISGINTWDARDPEPMLRFLESWEKFLPSSVLHTILDTVIMPKLSSAVDSWDPRRETVPIHVWVHPWLPLLGHKLEGLYQMIRIKLSNVLDAWHPSDVSAYTILSPWKTVFDSANWEELMRRYIVPKLQVALQEFQINPANQKLDQFYWVMSWASAIPIHLMVDLMERFFFTKWLQVLYHWLSTTPDFEQIEKWYLGWKELLPQELLANENIRAQLNIGLDMMSRAAEGINVTQPGLRENLSYLRAREQRQFEAQQKAAAQAQQAAAAGQMDGMDAPREMTLKEVIEAYAQQHELLFKPKLGRMHNGQQIYGFGNISIYVDSLNQMVYAQKAEGWTPVTLDTLLKMHHNSFARRR</sequence>
<comment type="caution">
    <text evidence="1">The sequence shown here is derived from an EMBL/GenBank/DDBJ whole genome shotgun (WGS) entry which is preliminary data.</text>
</comment>
<reference evidence="1 2" key="1">
    <citation type="journal article" date="2023" name="Science">
        <title>Complex scaffold remodeling in plant triterpene biosynthesis.</title>
        <authorList>
            <person name="De La Pena R."/>
            <person name="Hodgson H."/>
            <person name="Liu J.C."/>
            <person name="Stephenson M.J."/>
            <person name="Martin A.C."/>
            <person name="Owen C."/>
            <person name="Harkess A."/>
            <person name="Leebens-Mack J."/>
            <person name="Jimenez L.E."/>
            <person name="Osbourn A."/>
            <person name="Sattely E.S."/>
        </authorList>
    </citation>
    <scope>NUCLEOTIDE SEQUENCE [LARGE SCALE GENOMIC DNA]</scope>
    <source>
        <strain evidence="2">cv. JPN11</strain>
        <tissue evidence="1">Leaf</tissue>
    </source>
</reference>
<dbReference type="Proteomes" id="UP001164539">
    <property type="component" value="Chromosome 4"/>
</dbReference>
<name>A0ACC1YCI7_MELAZ</name>
<proteinExistence type="predicted"/>
<dbReference type="EMBL" id="CM051397">
    <property type="protein sequence ID" value="KAJ4720973.1"/>
    <property type="molecule type" value="Genomic_DNA"/>
</dbReference>
<accession>A0ACC1YCI7</accession>
<evidence type="ECO:0000313" key="1">
    <source>
        <dbReference type="EMBL" id="KAJ4720973.1"/>
    </source>
</evidence>
<organism evidence="1 2">
    <name type="scientific">Melia azedarach</name>
    <name type="common">Chinaberry tree</name>
    <dbReference type="NCBI Taxonomy" id="155640"/>
    <lineage>
        <taxon>Eukaryota</taxon>
        <taxon>Viridiplantae</taxon>
        <taxon>Streptophyta</taxon>
        <taxon>Embryophyta</taxon>
        <taxon>Tracheophyta</taxon>
        <taxon>Spermatophyta</taxon>
        <taxon>Magnoliopsida</taxon>
        <taxon>eudicotyledons</taxon>
        <taxon>Gunneridae</taxon>
        <taxon>Pentapetalae</taxon>
        <taxon>rosids</taxon>
        <taxon>malvids</taxon>
        <taxon>Sapindales</taxon>
        <taxon>Meliaceae</taxon>
        <taxon>Melia</taxon>
    </lineage>
</organism>
<keyword evidence="2" id="KW-1185">Reference proteome</keyword>
<gene>
    <name evidence="1" type="ORF">OWV82_008709</name>
</gene>
<evidence type="ECO:0000313" key="2">
    <source>
        <dbReference type="Proteomes" id="UP001164539"/>
    </source>
</evidence>
<protein>
    <submittedName>
        <fullName evidence="1">Septin and tuftelin-interacting protein 1-like 1-like</fullName>
    </submittedName>
</protein>